<dbReference type="InterPro" id="IPR029058">
    <property type="entry name" value="AB_hydrolase_fold"/>
</dbReference>
<evidence type="ECO:0000313" key="3">
    <source>
        <dbReference type="Proteomes" id="UP001501710"/>
    </source>
</evidence>
<dbReference type="PANTHER" id="PTHR43433:SF1">
    <property type="entry name" value="BLL5160 PROTEIN"/>
    <property type="match status" value="1"/>
</dbReference>
<gene>
    <name evidence="2" type="primary">pcaD_2</name>
    <name evidence="2" type="ORF">GCM10022254_45300</name>
</gene>
<sequence>MKEYYAESRTGDRDVRLYVREDGDPGAPPLLLSNSLGTDTSMWEPQLAAFTERFRVIRYDMRGHGHSESSTGGYDIPLLARDALAVLDAADVPSALYCGVSLGGMVGQWIAINEPRRLERAVLASAGIFIPPQAIAPRLEAIRAQGLPGLVDEIVPRWFTPRFIDAHPDRVAALKEVFLANREDGYYGCSAALGTLDHRQGIGGVTVPILVIGGEHDPAVPPEHARELAEKAPGATLVMLDAAHLSNMERPKEFTDAALTFLSGGSPEAGA</sequence>
<proteinExistence type="predicted"/>
<dbReference type="Pfam" id="PF12697">
    <property type="entry name" value="Abhydrolase_6"/>
    <property type="match status" value="1"/>
</dbReference>
<dbReference type="InterPro" id="IPR050471">
    <property type="entry name" value="AB_hydrolase"/>
</dbReference>
<evidence type="ECO:0000259" key="1">
    <source>
        <dbReference type="Pfam" id="PF12697"/>
    </source>
</evidence>
<dbReference type="Gene3D" id="3.40.50.1820">
    <property type="entry name" value="alpha/beta hydrolase"/>
    <property type="match status" value="1"/>
</dbReference>
<dbReference type="RefSeq" id="WP_344899773.1">
    <property type="nucleotide sequence ID" value="NZ_BAABAS010000015.1"/>
</dbReference>
<dbReference type="InterPro" id="IPR000073">
    <property type="entry name" value="AB_hydrolase_1"/>
</dbReference>
<accession>A0ABP8C9S0</accession>
<dbReference type="PANTHER" id="PTHR43433">
    <property type="entry name" value="HYDROLASE, ALPHA/BETA FOLD FAMILY PROTEIN"/>
    <property type="match status" value="1"/>
</dbReference>
<feature type="domain" description="AB hydrolase-1" evidence="1">
    <location>
        <begin position="34"/>
        <end position="257"/>
    </location>
</feature>
<protein>
    <submittedName>
        <fullName evidence="2">3-oxoadipate enol-lactonase</fullName>
    </submittedName>
</protein>
<dbReference type="PRINTS" id="PR00111">
    <property type="entry name" value="ABHYDROLASE"/>
</dbReference>
<comment type="caution">
    <text evidence="2">The sequence shown here is derived from an EMBL/GenBank/DDBJ whole genome shotgun (WGS) entry which is preliminary data.</text>
</comment>
<organism evidence="2 3">
    <name type="scientific">Actinomadura meridiana</name>
    <dbReference type="NCBI Taxonomy" id="559626"/>
    <lineage>
        <taxon>Bacteria</taxon>
        <taxon>Bacillati</taxon>
        <taxon>Actinomycetota</taxon>
        <taxon>Actinomycetes</taxon>
        <taxon>Streptosporangiales</taxon>
        <taxon>Thermomonosporaceae</taxon>
        <taxon>Actinomadura</taxon>
    </lineage>
</organism>
<name>A0ABP8C9S0_9ACTN</name>
<dbReference type="SUPFAM" id="SSF53474">
    <property type="entry name" value="alpha/beta-Hydrolases"/>
    <property type="match status" value="1"/>
</dbReference>
<keyword evidence="3" id="KW-1185">Reference proteome</keyword>
<dbReference type="EMBL" id="BAABAS010000015">
    <property type="protein sequence ID" value="GAA4236217.1"/>
    <property type="molecule type" value="Genomic_DNA"/>
</dbReference>
<dbReference type="Proteomes" id="UP001501710">
    <property type="component" value="Unassembled WGS sequence"/>
</dbReference>
<reference evidence="3" key="1">
    <citation type="journal article" date="2019" name="Int. J. Syst. Evol. Microbiol.">
        <title>The Global Catalogue of Microorganisms (GCM) 10K type strain sequencing project: providing services to taxonomists for standard genome sequencing and annotation.</title>
        <authorList>
            <consortium name="The Broad Institute Genomics Platform"/>
            <consortium name="The Broad Institute Genome Sequencing Center for Infectious Disease"/>
            <person name="Wu L."/>
            <person name="Ma J."/>
        </authorList>
    </citation>
    <scope>NUCLEOTIDE SEQUENCE [LARGE SCALE GENOMIC DNA]</scope>
    <source>
        <strain evidence="3">JCM 17440</strain>
    </source>
</reference>
<evidence type="ECO:0000313" key="2">
    <source>
        <dbReference type="EMBL" id="GAA4236217.1"/>
    </source>
</evidence>